<dbReference type="OrthoDB" id="9981546at2759"/>
<name>A0A2H3D6L4_ARMGA</name>
<dbReference type="InParanoid" id="A0A2H3D6L4"/>
<dbReference type="STRING" id="47427.A0A2H3D6L4"/>
<dbReference type="PANTHER" id="PTHR34389:SF2">
    <property type="entry name" value="L-RHAMNOSE MUTAROTASE"/>
    <property type="match status" value="1"/>
</dbReference>
<dbReference type="InterPro" id="IPR011008">
    <property type="entry name" value="Dimeric_a/b-barrel"/>
</dbReference>
<dbReference type="Pfam" id="PF05336">
    <property type="entry name" value="rhaM"/>
    <property type="match status" value="1"/>
</dbReference>
<dbReference type="AlphaFoldDB" id="A0A2H3D6L4"/>
<organism evidence="1 2">
    <name type="scientific">Armillaria gallica</name>
    <name type="common">Bulbous honey fungus</name>
    <name type="synonym">Armillaria bulbosa</name>
    <dbReference type="NCBI Taxonomy" id="47427"/>
    <lineage>
        <taxon>Eukaryota</taxon>
        <taxon>Fungi</taxon>
        <taxon>Dikarya</taxon>
        <taxon>Basidiomycota</taxon>
        <taxon>Agaricomycotina</taxon>
        <taxon>Agaricomycetes</taxon>
        <taxon>Agaricomycetidae</taxon>
        <taxon>Agaricales</taxon>
        <taxon>Marasmiineae</taxon>
        <taxon>Physalacriaceae</taxon>
        <taxon>Armillaria</taxon>
    </lineage>
</organism>
<evidence type="ECO:0000313" key="2">
    <source>
        <dbReference type="Proteomes" id="UP000217790"/>
    </source>
</evidence>
<dbReference type="Gene3D" id="3.30.70.100">
    <property type="match status" value="1"/>
</dbReference>
<dbReference type="InterPro" id="IPR008000">
    <property type="entry name" value="Rham/fucose_mutarotase"/>
</dbReference>
<gene>
    <name evidence="1" type="ORF">ARMGADRAFT_679850</name>
</gene>
<evidence type="ECO:0008006" key="3">
    <source>
        <dbReference type="Google" id="ProtNLM"/>
    </source>
</evidence>
<evidence type="ECO:0000313" key="1">
    <source>
        <dbReference type="EMBL" id="PBK83126.1"/>
    </source>
</evidence>
<dbReference type="PANTHER" id="PTHR34389">
    <property type="entry name" value="L-RHAMNOSE MUTAROTASE"/>
    <property type="match status" value="1"/>
</dbReference>
<sequence length="98" mass="11370">MSRRCVTRRTCGTATRPYHVDYSIHYYAALHLLIANMKYTGTDYEVDMNKVAEDPETQRWWAMSDGMQESLVEGATGSEKDIPRWADTEEVFRFEGKP</sequence>
<dbReference type="Proteomes" id="UP000217790">
    <property type="component" value="Unassembled WGS sequence"/>
</dbReference>
<protein>
    <recommendedName>
        <fullName evidence="3">Rhamnose mutarotase</fullName>
    </recommendedName>
</protein>
<proteinExistence type="predicted"/>
<dbReference type="EMBL" id="KZ293709">
    <property type="protein sequence ID" value="PBK83126.1"/>
    <property type="molecule type" value="Genomic_DNA"/>
</dbReference>
<keyword evidence="2" id="KW-1185">Reference proteome</keyword>
<dbReference type="OMA" id="WRIDSIF"/>
<reference evidence="2" key="1">
    <citation type="journal article" date="2017" name="Nat. Ecol. Evol.">
        <title>Genome expansion and lineage-specific genetic innovations in the forest pathogenic fungi Armillaria.</title>
        <authorList>
            <person name="Sipos G."/>
            <person name="Prasanna A.N."/>
            <person name="Walter M.C."/>
            <person name="O'Connor E."/>
            <person name="Balint B."/>
            <person name="Krizsan K."/>
            <person name="Kiss B."/>
            <person name="Hess J."/>
            <person name="Varga T."/>
            <person name="Slot J."/>
            <person name="Riley R."/>
            <person name="Boka B."/>
            <person name="Rigling D."/>
            <person name="Barry K."/>
            <person name="Lee J."/>
            <person name="Mihaltcheva S."/>
            <person name="LaButti K."/>
            <person name="Lipzen A."/>
            <person name="Waldron R."/>
            <person name="Moloney N.M."/>
            <person name="Sperisen C."/>
            <person name="Kredics L."/>
            <person name="Vagvoelgyi C."/>
            <person name="Patrignani A."/>
            <person name="Fitzpatrick D."/>
            <person name="Nagy I."/>
            <person name="Doyle S."/>
            <person name="Anderson J.B."/>
            <person name="Grigoriev I.V."/>
            <person name="Gueldener U."/>
            <person name="Muensterkoetter M."/>
            <person name="Nagy L.G."/>
        </authorList>
    </citation>
    <scope>NUCLEOTIDE SEQUENCE [LARGE SCALE GENOMIC DNA]</scope>
    <source>
        <strain evidence="2">Ar21-2</strain>
    </source>
</reference>
<dbReference type="SUPFAM" id="SSF54909">
    <property type="entry name" value="Dimeric alpha+beta barrel"/>
    <property type="match status" value="1"/>
</dbReference>
<dbReference type="GO" id="GO:0016857">
    <property type="term" value="F:racemase and epimerase activity, acting on carbohydrates and derivatives"/>
    <property type="evidence" value="ECO:0007669"/>
    <property type="project" value="InterPro"/>
</dbReference>
<accession>A0A2H3D6L4</accession>